<dbReference type="GO" id="GO:0005789">
    <property type="term" value="C:endoplasmic reticulum membrane"/>
    <property type="evidence" value="ECO:0007669"/>
    <property type="project" value="UniProtKB-SubCell"/>
</dbReference>
<keyword evidence="8 29" id="KW-0812">Transmembrane</keyword>
<keyword evidence="16" id="KW-0333">Golgi apparatus</keyword>
<dbReference type="InterPro" id="IPR023828">
    <property type="entry name" value="Peptidase_S8_Ser-AS"/>
</dbReference>
<evidence type="ECO:0000256" key="13">
    <source>
        <dbReference type="ARBA" id="ARBA00022825"/>
    </source>
</evidence>
<dbReference type="Gene3D" id="3.40.50.200">
    <property type="entry name" value="Peptidase S8/S53 domain"/>
    <property type="match status" value="1"/>
</dbReference>
<reference evidence="35" key="3">
    <citation type="submission" date="2025-09" db="UniProtKB">
        <authorList>
            <consortium name="Ensembl"/>
        </authorList>
    </citation>
    <scope>IDENTIFICATION</scope>
    <source>
        <strain evidence="35">Boxer</strain>
    </source>
</reference>
<feature type="domain" description="MBTPS1 fourth" evidence="33">
    <location>
        <begin position="554"/>
        <end position="817"/>
    </location>
</feature>
<dbReference type="EC" id="3.4.21.112" evidence="24"/>
<evidence type="ECO:0000313" key="35">
    <source>
        <dbReference type="Ensembl" id="ENSCAFP00845022496.1"/>
    </source>
</evidence>
<dbReference type="InterPro" id="IPR034185">
    <property type="entry name" value="Site-1_peptidase_cat_dom"/>
</dbReference>
<dbReference type="GO" id="GO:0004252">
    <property type="term" value="F:serine-type endopeptidase activity"/>
    <property type="evidence" value="ECO:0007669"/>
    <property type="project" value="UniProtKB-UniRule"/>
</dbReference>
<evidence type="ECO:0000256" key="15">
    <source>
        <dbReference type="ARBA" id="ARBA00022989"/>
    </source>
</evidence>
<evidence type="ECO:0000313" key="36">
    <source>
        <dbReference type="Proteomes" id="UP000805418"/>
    </source>
</evidence>
<feature type="compositionally biased region" description="Polar residues" evidence="28">
    <location>
        <begin position="814"/>
        <end position="824"/>
    </location>
</feature>
<keyword evidence="36" id="KW-1185">Reference proteome</keyword>
<keyword evidence="5" id="KW-0153">Cholesterol metabolism</keyword>
<keyword evidence="22" id="KW-0753">Steroid metabolism</keyword>
<dbReference type="FunFam" id="3.40.50.200:FF:000008">
    <property type="entry name" value="Membrane-bound transcription factor site-1 protease preproprotein"/>
    <property type="match status" value="1"/>
</dbReference>
<dbReference type="InterPro" id="IPR057060">
    <property type="entry name" value="MBTPS1_3rd"/>
</dbReference>
<dbReference type="OrthoDB" id="1740355at2759"/>
<evidence type="ECO:0000256" key="12">
    <source>
        <dbReference type="ARBA" id="ARBA00022824"/>
    </source>
</evidence>
<keyword evidence="10 27" id="KW-0378">Hydrolase</keyword>
<keyword evidence="19" id="KW-0865">Zymogen</keyword>
<evidence type="ECO:0000256" key="9">
    <source>
        <dbReference type="ARBA" id="ARBA00022729"/>
    </source>
</evidence>
<evidence type="ECO:0000259" key="34">
    <source>
        <dbReference type="Pfam" id="PF23094"/>
    </source>
</evidence>
<dbReference type="GO" id="GO:0006508">
    <property type="term" value="P:proteolysis"/>
    <property type="evidence" value="ECO:0007669"/>
    <property type="project" value="UniProtKB-KW"/>
</dbReference>
<evidence type="ECO:0000256" key="3">
    <source>
        <dbReference type="ARBA" id="ARBA00004614"/>
    </source>
</evidence>
<dbReference type="Ensembl" id="ENSCAFT00845028589.1">
    <property type="protein sequence ID" value="ENSCAFP00845022496.1"/>
    <property type="gene ID" value="ENSCAFG00845016031.1"/>
</dbReference>
<evidence type="ECO:0000256" key="10">
    <source>
        <dbReference type="ARBA" id="ARBA00022801"/>
    </source>
</evidence>
<keyword evidence="12" id="KW-0256">Endoplasmic reticulum</keyword>
<evidence type="ECO:0000259" key="33">
    <source>
        <dbReference type="Pfam" id="PF23090"/>
    </source>
</evidence>
<dbReference type="PRINTS" id="PR00723">
    <property type="entry name" value="SUBTILISIN"/>
</dbReference>
<feature type="domain" description="Membrane-bound transcription factor site-1 protease-like N-terminal" evidence="32">
    <location>
        <begin position="51"/>
        <end position="130"/>
    </location>
</feature>
<feature type="active site" description="Charge relay system" evidence="27">
    <location>
        <position position="414"/>
    </location>
</feature>
<dbReference type="InterPro" id="IPR036852">
    <property type="entry name" value="Peptidase_S8/S53_dom_sf"/>
</dbReference>
<comment type="subcellular location">
    <subcellularLocation>
        <location evidence="2">Endoplasmic reticulum membrane</location>
        <topology evidence="2">Single-pass type I membrane protein</topology>
    </subcellularLocation>
    <subcellularLocation>
        <location evidence="3">Golgi apparatus membrane</location>
        <topology evidence="3">Single-pass type I membrane protein</topology>
    </subcellularLocation>
</comment>
<evidence type="ECO:0000256" key="1">
    <source>
        <dbReference type="ARBA" id="ARBA00001913"/>
    </source>
</evidence>
<dbReference type="PROSITE" id="PS00138">
    <property type="entry name" value="SUBTILASE_SER"/>
    <property type="match status" value="1"/>
</dbReference>
<feature type="transmembrane region" description="Helical" evidence="29">
    <location>
        <begin position="939"/>
        <end position="959"/>
    </location>
</feature>
<keyword evidence="13 27" id="KW-0720">Serine protease</keyword>
<feature type="active site" description="Charge relay system" evidence="27">
    <location>
        <position position="249"/>
    </location>
</feature>
<feature type="region of interest" description="Disordered" evidence="28">
    <location>
        <begin position="814"/>
        <end position="838"/>
    </location>
</feature>
<feature type="chain" id="PRO_5035216847" description="Membrane-bound transcription factor site-1 protease" evidence="30">
    <location>
        <begin position="23"/>
        <end position="989"/>
    </location>
</feature>
<feature type="active site" description="Charge relay system" evidence="27">
    <location>
        <position position="218"/>
    </location>
</feature>
<dbReference type="GO" id="GO:0008203">
    <property type="term" value="P:cholesterol metabolic process"/>
    <property type="evidence" value="ECO:0007669"/>
    <property type="project" value="UniProtKB-KW"/>
</dbReference>
<evidence type="ECO:0000256" key="5">
    <source>
        <dbReference type="ARBA" id="ARBA00022548"/>
    </source>
</evidence>
<evidence type="ECO:0000256" key="29">
    <source>
        <dbReference type="SAM" id="Phobius"/>
    </source>
</evidence>
<evidence type="ECO:0000256" key="24">
    <source>
        <dbReference type="ARBA" id="ARBA00066596"/>
    </source>
</evidence>
<keyword evidence="18 29" id="KW-0472">Membrane</keyword>
<keyword evidence="20" id="KW-1207">Sterol metabolism</keyword>
<dbReference type="InterPro" id="IPR050131">
    <property type="entry name" value="Peptidase_S8_subtilisin-like"/>
</dbReference>
<reference evidence="35" key="2">
    <citation type="submission" date="2025-08" db="UniProtKB">
        <authorList>
            <consortium name="Ensembl"/>
        </authorList>
    </citation>
    <scope>IDENTIFICATION</scope>
    <source>
        <strain evidence="35">Boxer</strain>
    </source>
</reference>
<evidence type="ECO:0000256" key="28">
    <source>
        <dbReference type="SAM" id="MobiDB-lite"/>
    </source>
</evidence>
<dbReference type="CDD" id="cd07479">
    <property type="entry name" value="Peptidases_S8_SKI-1_like"/>
    <property type="match status" value="1"/>
</dbReference>
<dbReference type="InterPro" id="IPR055143">
    <property type="entry name" value="MBTP1_N"/>
</dbReference>
<feature type="domain" description="Peptidase S8/S53" evidence="31">
    <location>
        <begin position="209"/>
        <end position="464"/>
    </location>
</feature>
<feature type="signal peptide" evidence="30">
    <location>
        <begin position="1"/>
        <end position="22"/>
    </location>
</feature>
<dbReference type="Pfam" id="PF23001">
    <property type="entry name" value="MBTP1_N"/>
    <property type="match status" value="1"/>
</dbReference>
<evidence type="ECO:0000256" key="8">
    <source>
        <dbReference type="ARBA" id="ARBA00022692"/>
    </source>
</evidence>
<evidence type="ECO:0000256" key="11">
    <source>
        <dbReference type="ARBA" id="ARBA00022813"/>
    </source>
</evidence>
<evidence type="ECO:0000256" key="2">
    <source>
        <dbReference type="ARBA" id="ARBA00004115"/>
    </source>
</evidence>
<evidence type="ECO:0000256" key="22">
    <source>
        <dbReference type="ARBA" id="ARBA00023221"/>
    </source>
</evidence>
<dbReference type="Pfam" id="PF00082">
    <property type="entry name" value="Peptidase_S8"/>
    <property type="match status" value="1"/>
</dbReference>
<keyword evidence="7 27" id="KW-0645">Protease</keyword>
<evidence type="ECO:0000256" key="20">
    <source>
        <dbReference type="ARBA" id="ARBA00023166"/>
    </source>
</evidence>
<dbReference type="Pfam" id="PF23090">
    <property type="entry name" value="MBTPS1_4th"/>
    <property type="match status" value="1"/>
</dbReference>
<evidence type="ECO:0000256" key="25">
    <source>
        <dbReference type="ARBA" id="ARBA00067283"/>
    </source>
</evidence>
<dbReference type="InterPro" id="IPR057032">
    <property type="entry name" value="MBTPS1_4th"/>
</dbReference>
<evidence type="ECO:0000256" key="21">
    <source>
        <dbReference type="ARBA" id="ARBA00023180"/>
    </source>
</evidence>
<evidence type="ECO:0000259" key="31">
    <source>
        <dbReference type="Pfam" id="PF00082"/>
    </source>
</evidence>
<sequence>MKLVNIWLLLLVVLLCGKKHLGDRLEKTSFEKAPCPGCSHLTLKVEFSSTVVEYEYIVAFNGYFTAKARNSFISSALKSSEIDNWRIIPRNNPSSDYPSDFEVIQIKEKQKAGLLMLEDHPNIKRVTPQRKVFRSLKYAESDPVVPCNETRWSQKWQSSRPLRRASLSLGSGFWHATGRHSSRRLLRAIPRQVAQTLQADVLWQMGYTGANVRVAVFDTGLSEKHPHFKNVKERTNWTNERTLDDGLGHGTFVAGVIASMRECQGFAPDAELHIFRVFTNNQVSYTSWFLDAFNYAILKKMDVLNLSIGGPDFMDHPFVDKVWELTANNVIMVSAIGNDGPLYGTLNNPADQMDVIGVGGIDFEDNIARFSSRGMTTWELPGGYGRVKPDIVTYGAGVRGSGVKGGCRALSGTSVASPVVAGAVTLLVSTVQKRELVNPASMKQALIASARRLPGVNMFEQGHGKLDLLRAYQILNSYKPQASLSPSYIDLTECPYMWPYCSQPIYYGGMPTIVNVTILNGMGVTGRIVDKSKNGAEQTSTVKLPIKVKIIPAPPRSKRVLWDQYHNLRYPPGYFPRDNLRMKNDPLDWNGDHIHTNFRDMYQHLRSMGYFVEVLGSPFTCFDASQYGTLLMVDSEEEYFPEEVAKLRRDVHNGLSLIVFSDWYNTSVMRKVKFYDENTRQWWMPDTGGANVPALNELLSVWNMGFSDGLYEGDFTLANHDMYYASGCSIAKFPEDGIVITQTFKDQGLEVLKQETAVVENVPILGLYQIPVEGGGRIVLYGDSNCLDDSHRQKDCFWLLDALLQYTSYGVTPPSLSHSGNRQRPPSGAGSATPERMEGNHLHRYSKVLEARLGGPEPRALPACPHLSWAKPQPLNETAPSNLWKHQKLLSIDLDKVVLPNFRSNRPQVRPLSPGESSAWDIPGGIMPGRYNQEVGQTIPVFAFLGAMVVLAFFVVQINKARSRPKRRKPRVKRPQLMQQIHPPKTPSV</sequence>
<dbReference type="InterPro" id="IPR015500">
    <property type="entry name" value="Peptidase_S8_subtilisin-rel"/>
</dbReference>
<keyword evidence="6" id="KW-0597">Phosphoprotein</keyword>
<dbReference type="PROSITE" id="PS51892">
    <property type="entry name" value="SUBTILASE"/>
    <property type="match status" value="1"/>
</dbReference>
<dbReference type="PANTHER" id="PTHR43806:SF7">
    <property type="entry name" value="MEMBRANE-BOUND TRANSCRIPTION FACTOR SITE-1 PROTEASE"/>
    <property type="match status" value="1"/>
</dbReference>
<accession>A0A8I3NYI7</accession>
<comment type="cofactor">
    <cofactor evidence="1">
        <name>Ca(2+)</name>
        <dbReference type="ChEBI" id="CHEBI:29108"/>
    </cofactor>
</comment>
<dbReference type="SUPFAM" id="SSF52743">
    <property type="entry name" value="Subtilisin-like"/>
    <property type="match status" value="1"/>
</dbReference>
<feature type="region of interest" description="Disordered" evidence="28">
    <location>
        <begin position="964"/>
        <end position="989"/>
    </location>
</feature>
<evidence type="ECO:0000256" key="26">
    <source>
        <dbReference type="ARBA" id="ARBA00081324"/>
    </source>
</evidence>
<gene>
    <name evidence="35" type="primary">MBTPS1</name>
</gene>
<evidence type="ECO:0000256" key="18">
    <source>
        <dbReference type="ARBA" id="ARBA00023136"/>
    </source>
</evidence>
<name>A0A8I3NYI7_CANLF</name>
<evidence type="ECO:0000256" key="16">
    <source>
        <dbReference type="ARBA" id="ARBA00023034"/>
    </source>
</evidence>
<evidence type="ECO:0000256" key="14">
    <source>
        <dbReference type="ARBA" id="ARBA00022837"/>
    </source>
</evidence>
<evidence type="ECO:0000256" key="30">
    <source>
        <dbReference type="SAM" id="SignalP"/>
    </source>
</evidence>
<comment type="similarity">
    <text evidence="4 27">Belongs to the peptidase S8 family.</text>
</comment>
<proteinExistence type="inferred from homology"/>
<evidence type="ECO:0000256" key="7">
    <source>
        <dbReference type="ARBA" id="ARBA00022670"/>
    </source>
</evidence>
<evidence type="ECO:0000256" key="17">
    <source>
        <dbReference type="ARBA" id="ARBA00023098"/>
    </source>
</evidence>
<keyword evidence="14" id="KW-0106">Calcium</keyword>
<dbReference type="GO" id="GO:0000139">
    <property type="term" value="C:Golgi membrane"/>
    <property type="evidence" value="ECO:0007669"/>
    <property type="project" value="UniProtKB-SubCell"/>
</dbReference>
<organism evidence="35 36">
    <name type="scientific">Canis lupus familiaris</name>
    <name type="common">Dog</name>
    <name type="synonym">Canis familiaris</name>
    <dbReference type="NCBI Taxonomy" id="9615"/>
    <lineage>
        <taxon>Eukaryota</taxon>
        <taxon>Metazoa</taxon>
        <taxon>Chordata</taxon>
        <taxon>Craniata</taxon>
        <taxon>Vertebrata</taxon>
        <taxon>Euteleostomi</taxon>
        <taxon>Mammalia</taxon>
        <taxon>Eutheria</taxon>
        <taxon>Laurasiatheria</taxon>
        <taxon>Carnivora</taxon>
        <taxon>Caniformia</taxon>
        <taxon>Canidae</taxon>
        <taxon>Canis</taxon>
    </lineage>
</organism>
<dbReference type="GeneTree" id="ENSGT00490000043404"/>
<dbReference type="InterPro" id="IPR000209">
    <property type="entry name" value="Peptidase_S8/S53_dom"/>
</dbReference>
<evidence type="ECO:0000256" key="23">
    <source>
        <dbReference type="ARBA" id="ARBA00050826"/>
    </source>
</evidence>
<keyword evidence="11" id="KW-0068">Autocatalytic cleavage</keyword>
<dbReference type="Proteomes" id="UP000805418">
    <property type="component" value="Chromosome 5"/>
</dbReference>
<evidence type="ECO:0000256" key="27">
    <source>
        <dbReference type="PROSITE-ProRule" id="PRU01240"/>
    </source>
</evidence>
<keyword evidence="9 30" id="KW-0732">Signal</keyword>
<dbReference type="Pfam" id="PF23094">
    <property type="entry name" value="MBTPS1_3rd"/>
    <property type="match status" value="1"/>
</dbReference>
<keyword evidence="15 29" id="KW-1133">Transmembrane helix</keyword>
<evidence type="ECO:0000256" key="4">
    <source>
        <dbReference type="ARBA" id="ARBA00011073"/>
    </source>
</evidence>
<keyword evidence="17" id="KW-0443">Lipid metabolism</keyword>
<dbReference type="AlphaFoldDB" id="A0A8I3NYI7"/>
<dbReference type="PROSITE" id="PS00137">
    <property type="entry name" value="SUBTILASE_HIS"/>
    <property type="match status" value="1"/>
</dbReference>
<keyword evidence="21" id="KW-0325">Glycoprotein</keyword>
<evidence type="ECO:0000259" key="32">
    <source>
        <dbReference type="Pfam" id="PF23001"/>
    </source>
</evidence>
<feature type="domain" description="MBTPS1 third" evidence="34">
    <location>
        <begin position="485"/>
        <end position="531"/>
    </location>
</feature>
<dbReference type="PANTHER" id="PTHR43806">
    <property type="entry name" value="PEPTIDASE S8"/>
    <property type="match status" value="1"/>
</dbReference>
<evidence type="ECO:0000256" key="19">
    <source>
        <dbReference type="ARBA" id="ARBA00023145"/>
    </source>
</evidence>
<feature type="compositionally biased region" description="Basic residues" evidence="28">
    <location>
        <begin position="964"/>
        <end position="974"/>
    </location>
</feature>
<protein>
    <recommendedName>
        <fullName evidence="25">Membrane-bound transcription factor site-1 protease</fullName>
        <ecNumber evidence="24">3.4.21.112</ecNumber>
    </recommendedName>
    <alternativeName>
        <fullName evidence="26">Endopeptidase S1P</fullName>
    </alternativeName>
</protein>
<evidence type="ECO:0000256" key="6">
    <source>
        <dbReference type="ARBA" id="ARBA00022553"/>
    </source>
</evidence>
<dbReference type="InterPro" id="IPR022398">
    <property type="entry name" value="Peptidase_S8_His-AS"/>
</dbReference>
<comment type="catalytic activity">
    <reaction evidence="23">
        <text>Processes precursors containing basic and hydrophobic/aliphatic residues at P4 and P2, respectively, with a relatively relaxed acceptance of amino acids at P1 and P3.</text>
        <dbReference type="EC" id="3.4.21.112"/>
    </reaction>
</comment>
<reference evidence="35" key="1">
    <citation type="submission" date="2020-03" db="EMBL/GenBank/DDBJ databases">
        <title>Long-read based genome assembly of a Labrador retriever dog.</title>
        <authorList>
            <person name="Eory L."/>
            <person name="Zhang W."/>
            <person name="Schoenebeck J."/>
        </authorList>
    </citation>
    <scope>NUCLEOTIDE SEQUENCE [LARGE SCALE GENOMIC DNA]</scope>
    <source>
        <strain evidence="35">Labrador retriever</strain>
    </source>
</reference>